<dbReference type="AlphaFoldDB" id="A0A558A2M1"/>
<dbReference type="Proteomes" id="UP000318578">
    <property type="component" value="Unassembled WGS sequence"/>
</dbReference>
<organism evidence="1 2">
    <name type="scientific">Amycolatopsis acidiphila</name>
    <dbReference type="NCBI Taxonomy" id="715473"/>
    <lineage>
        <taxon>Bacteria</taxon>
        <taxon>Bacillati</taxon>
        <taxon>Actinomycetota</taxon>
        <taxon>Actinomycetes</taxon>
        <taxon>Pseudonocardiales</taxon>
        <taxon>Pseudonocardiaceae</taxon>
        <taxon>Amycolatopsis</taxon>
    </lineage>
</organism>
<reference evidence="1 2" key="1">
    <citation type="submission" date="2019-07" db="EMBL/GenBank/DDBJ databases">
        <title>New species of Amycolatopsis and Streptomyces.</title>
        <authorList>
            <person name="Duangmal K."/>
            <person name="Teo W.F.A."/>
            <person name="Lipun K."/>
        </authorList>
    </citation>
    <scope>NUCLEOTIDE SEQUENCE [LARGE SCALE GENOMIC DNA]</scope>
    <source>
        <strain evidence="1 2">JCM 30562</strain>
    </source>
</reference>
<accession>A0A558A2M1</accession>
<evidence type="ECO:0000313" key="1">
    <source>
        <dbReference type="EMBL" id="TVT18497.1"/>
    </source>
</evidence>
<dbReference type="EMBL" id="VJZA01000060">
    <property type="protein sequence ID" value="TVT18497.1"/>
    <property type="molecule type" value="Genomic_DNA"/>
</dbReference>
<dbReference type="RefSeq" id="WP_191334791.1">
    <property type="nucleotide sequence ID" value="NZ_BNAX01000003.1"/>
</dbReference>
<protein>
    <submittedName>
        <fullName evidence="1">Uncharacterized protein</fullName>
    </submittedName>
</protein>
<sequence>MVHADLGELTAGPGRARDRLADEMAIVWAELVEPHWLRLRAALAEDTALPRAGPDTRCDTGEPILARICWRE</sequence>
<name>A0A558A2M1_9PSEU</name>
<proteinExistence type="predicted"/>
<comment type="caution">
    <text evidence="1">The sequence shown here is derived from an EMBL/GenBank/DDBJ whole genome shotgun (WGS) entry which is preliminary data.</text>
</comment>
<keyword evidence="2" id="KW-1185">Reference proteome</keyword>
<evidence type="ECO:0000313" key="2">
    <source>
        <dbReference type="Proteomes" id="UP000318578"/>
    </source>
</evidence>
<gene>
    <name evidence="1" type="ORF">FNH06_27750</name>
</gene>